<dbReference type="AlphaFoldDB" id="A0A7X0ZBQ5"/>
<sequence>MNLHVYHLGHGLFPLDWEFCFLTIDEYKEKLEQKYNPKRYVSNELETIFSLIDEMLLYAKNDFKEMFSGYDRLRCPPMIFPIPKGDSTSEATFCIILKRDEDGDTVVYSPVQLSYLEK</sequence>
<protein>
    <submittedName>
        <fullName evidence="1">Uncharacterized protein</fullName>
    </submittedName>
</protein>
<dbReference type="EMBL" id="JAARZC010000001">
    <property type="protein sequence ID" value="MBC2249192.1"/>
    <property type="molecule type" value="Genomic_DNA"/>
</dbReference>
<accession>A0A7X0ZBQ5</accession>
<evidence type="ECO:0000313" key="1">
    <source>
        <dbReference type="EMBL" id="MBC2249192.1"/>
    </source>
</evidence>
<comment type="caution">
    <text evidence="1">The sequence shown here is derived from an EMBL/GenBank/DDBJ whole genome shotgun (WGS) entry which is preliminary data.</text>
</comment>
<proteinExistence type="predicted"/>
<dbReference type="RefSeq" id="WP_185502598.1">
    <property type="nucleotide sequence ID" value="NZ_JAARZC010000001.1"/>
</dbReference>
<reference evidence="1 2" key="1">
    <citation type="submission" date="2020-03" db="EMBL/GenBank/DDBJ databases">
        <title>Soil Listeria distribution.</title>
        <authorList>
            <person name="Liao J."/>
            <person name="Wiedmann M."/>
        </authorList>
    </citation>
    <scope>NUCLEOTIDE SEQUENCE [LARGE SCALE GENOMIC DNA]</scope>
    <source>
        <strain evidence="1 2">FSL L7-0123</strain>
    </source>
</reference>
<organism evidence="1 2">
    <name type="scientific">Listeria cossartiae subsp. cayugensis</name>
    <dbReference type="NCBI Taxonomy" id="2713505"/>
    <lineage>
        <taxon>Bacteria</taxon>
        <taxon>Bacillati</taxon>
        <taxon>Bacillota</taxon>
        <taxon>Bacilli</taxon>
        <taxon>Bacillales</taxon>
        <taxon>Listeriaceae</taxon>
        <taxon>Listeria</taxon>
        <taxon>Listeria cossartiae</taxon>
    </lineage>
</organism>
<name>A0A7X0ZBQ5_9LIST</name>
<evidence type="ECO:0000313" key="2">
    <source>
        <dbReference type="Proteomes" id="UP000559864"/>
    </source>
</evidence>
<gene>
    <name evidence="1" type="ORF">HCB49_04150</name>
</gene>
<dbReference type="Proteomes" id="UP000559864">
    <property type="component" value="Unassembled WGS sequence"/>
</dbReference>